<evidence type="ECO:0000259" key="1">
    <source>
        <dbReference type="PROSITE" id="PS50838"/>
    </source>
</evidence>
<dbReference type="Proteomes" id="UP000006813">
    <property type="component" value="Unassembled WGS sequence"/>
</dbReference>
<dbReference type="Gene3D" id="1.10.10.1200">
    <property type="entry name" value="MAGE homology domain, winged helix WH1 motif"/>
    <property type="match status" value="2"/>
</dbReference>
<dbReference type="InterPro" id="IPR037445">
    <property type="entry name" value="MAGE"/>
</dbReference>
<dbReference type="PROSITE" id="PS50838">
    <property type="entry name" value="MAGE"/>
    <property type="match status" value="2"/>
</dbReference>
<dbReference type="InterPro" id="IPR002190">
    <property type="entry name" value="MHD_dom"/>
</dbReference>
<name>G5BCY2_HETGA</name>
<dbReference type="STRING" id="10181.G5BCY2"/>
<dbReference type="SMART" id="SM01373">
    <property type="entry name" value="MAGE"/>
    <property type="match status" value="2"/>
</dbReference>
<dbReference type="AlphaFoldDB" id="G5BCY2"/>
<feature type="domain" description="MAGE" evidence="1">
    <location>
        <begin position="1"/>
        <end position="201"/>
    </location>
</feature>
<gene>
    <name evidence="2" type="ORF">GW7_16420</name>
</gene>
<dbReference type="InterPro" id="IPR041899">
    <property type="entry name" value="MAGE_WH2"/>
</dbReference>
<feature type="non-terminal residue" evidence="2">
    <location>
        <position position="422"/>
    </location>
</feature>
<dbReference type="InterPro" id="IPR041898">
    <property type="entry name" value="MAGE_WH1"/>
</dbReference>
<dbReference type="PANTHER" id="PTHR11736">
    <property type="entry name" value="MELANOMA-ASSOCIATED ANTIGEN MAGE ANTIGEN"/>
    <property type="match status" value="1"/>
</dbReference>
<sequence length="422" mass="49368">LNDKLHDLVPLLFRKYQQKEQITMEEMLHVVDDDYHEHFPLIFRELCQCMCLGFGIELREVDPPGHTYDLVPVLGLTYNGMLDEDDQIIAKVDLLILILSVIFIKGNQVSEADLMKQVGRWEILAQMEHIVIGDPWKFITEDLVREEYLVYQQVPNSDPARCELLWGPRAHTETSKMKVLDHVAKLNRVDPRSYPHLYAEALKEENNVLVLQLLCRLYQDNKIAKLLPILLLKYQEKEPITKAEILHHVDYNYQEHFPQIFKAVCECMGLAFGIDVREVDPPGHIYVPLPVLGLTYSGLLAEDYQSISKINLLLVVLIVIFLKGNRASEEDVREFLRTREMLPQRKHFVIGDPWKFITKDLVQLQYLEYRQVPNSDPAHYEFLWGPRAKAETSKMKVLEHLAKVNRRDPRSYTRLYEEALRE</sequence>
<dbReference type="EMBL" id="JH169633">
    <property type="protein sequence ID" value="EHB07143.1"/>
    <property type="molecule type" value="Genomic_DNA"/>
</dbReference>
<dbReference type="Gene3D" id="1.10.10.1210">
    <property type="entry name" value="MAGE homology domain, winged helix WH2 motif"/>
    <property type="match status" value="2"/>
</dbReference>
<dbReference type="GO" id="GO:0000122">
    <property type="term" value="P:negative regulation of transcription by RNA polymerase II"/>
    <property type="evidence" value="ECO:0007669"/>
    <property type="project" value="TreeGrafter"/>
</dbReference>
<feature type="non-terminal residue" evidence="2">
    <location>
        <position position="1"/>
    </location>
</feature>
<feature type="domain" description="MAGE" evidence="1">
    <location>
        <begin position="219"/>
        <end position="419"/>
    </location>
</feature>
<reference evidence="2 3" key="1">
    <citation type="journal article" date="2011" name="Nature">
        <title>Genome sequencing reveals insights into physiology and longevity of the naked mole rat.</title>
        <authorList>
            <person name="Kim E.B."/>
            <person name="Fang X."/>
            <person name="Fushan A.A."/>
            <person name="Huang Z."/>
            <person name="Lobanov A.V."/>
            <person name="Han L."/>
            <person name="Marino S.M."/>
            <person name="Sun X."/>
            <person name="Turanov A.A."/>
            <person name="Yang P."/>
            <person name="Yim S.H."/>
            <person name="Zhao X."/>
            <person name="Kasaikina M.V."/>
            <person name="Stoletzki N."/>
            <person name="Peng C."/>
            <person name="Polak P."/>
            <person name="Xiong Z."/>
            <person name="Kiezun A."/>
            <person name="Zhu Y."/>
            <person name="Chen Y."/>
            <person name="Kryukov G.V."/>
            <person name="Zhang Q."/>
            <person name="Peshkin L."/>
            <person name="Yang L."/>
            <person name="Bronson R.T."/>
            <person name="Buffenstein R."/>
            <person name="Wang B."/>
            <person name="Han C."/>
            <person name="Li Q."/>
            <person name="Chen L."/>
            <person name="Zhao W."/>
            <person name="Sunyaev S.R."/>
            <person name="Park T.J."/>
            <person name="Zhang G."/>
            <person name="Wang J."/>
            <person name="Gladyshev V.N."/>
        </authorList>
    </citation>
    <scope>NUCLEOTIDE SEQUENCE [LARGE SCALE GENOMIC DNA]</scope>
</reference>
<dbReference type="eggNOG" id="KOG4562">
    <property type="taxonomic scope" value="Eukaryota"/>
</dbReference>
<organism evidence="2 3">
    <name type="scientific">Heterocephalus glaber</name>
    <name type="common">Naked mole rat</name>
    <dbReference type="NCBI Taxonomy" id="10181"/>
    <lineage>
        <taxon>Eukaryota</taxon>
        <taxon>Metazoa</taxon>
        <taxon>Chordata</taxon>
        <taxon>Craniata</taxon>
        <taxon>Vertebrata</taxon>
        <taxon>Euteleostomi</taxon>
        <taxon>Mammalia</taxon>
        <taxon>Eutheria</taxon>
        <taxon>Euarchontoglires</taxon>
        <taxon>Glires</taxon>
        <taxon>Rodentia</taxon>
        <taxon>Hystricomorpha</taxon>
        <taxon>Bathyergidae</taxon>
        <taxon>Heterocephalus</taxon>
    </lineage>
</organism>
<dbReference type="GO" id="GO:0005634">
    <property type="term" value="C:nucleus"/>
    <property type="evidence" value="ECO:0007669"/>
    <property type="project" value="TreeGrafter"/>
</dbReference>
<evidence type="ECO:0000313" key="2">
    <source>
        <dbReference type="EMBL" id="EHB07143.1"/>
    </source>
</evidence>
<dbReference type="PANTHER" id="PTHR11736:SF14">
    <property type="entry name" value="NSE3 HOMOLOG, SMC5-SMC6 COMPLEX COMPONENT"/>
    <property type="match status" value="1"/>
</dbReference>
<accession>G5BCY2</accession>
<evidence type="ECO:0000313" key="3">
    <source>
        <dbReference type="Proteomes" id="UP000006813"/>
    </source>
</evidence>
<protein>
    <submittedName>
        <fullName evidence="2">Melanoma-associated antigen 8</fullName>
    </submittedName>
</protein>
<proteinExistence type="predicted"/>
<dbReference type="FunFam" id="1.10.10.1210:FF:000001">
    <property type="entry name" value="melanoma-associated antigen D1"/>
    <property type="match status" value="2"/>
</dbReference>
<dbReference type="InParanoid" id="G5BCY2"/>
<dbReference type="Pfam" id="PF01454">
    <property type="entry name" value="MAGE"/>
    <property type="match status" value="2"/>
</dbReference>